<accession>A0AA35MIE4</accession>
<dbReference type="EMBL" id="CABFNP030001292">
    <property type="protein sequence ID" value="CAI6097542.1"/>
    <property type="molecule type" value="Genomic_DNA"/>
</dbReference>
<dbReference type="AlphaFoldDB" id="A0AA35MIE4"/>
<gene>
    <name evidence="1" type="ORF">CCHLO57077_00008758</name>
</gene>
<name>A0AA35MIE4_9HYPO</name>
<proteinExistence type="predicted"/>
<protein>
    <submittedName>
        <fullName evidence="1">Uncharacterized protein</fullName>
    </submittedName>
</protein>
<organism evidence="1 2">
    <name type="scientific">Clonostachys chloroleuca</name>
    <dbReference type="NCBI Taxonomy" id="1926264"/>
    <lineage>
        <taxon>Eukaryota</taxon>
        <taxon>Fungi</taxon>
        <taxon>Dikarya</taxon>
        <taxon>Ascomycota</taxon>
        <taxon>Pezizomycotina</taxon>
        <taxon>Sordariomycetes</taxon>
        <taxon>Hypocreomycetidae</taxon>
        <taxon>Hypocreales</taxon>
        <taxon>Bionectriaceae</taxon>
        <taxon>Clonostachys</taxon>
    </lineage>
</organism>
<evidence type="ECO:0000313" key="2">
    <source>
        <dbReference type="Proteomes" id="UP001160390"/>
    </source>
</evidence>
<comment type="caution">
    <text evidence="1">The sequence shown here is derived from an EMBL/GenBank/DDBJ whole genome shotgun (WGS) entry which is preliminary data.</text>
</comment>
<dbReference type="Proteomes" id="UP001160390">
    <property type="component" value="Unassembled WGS sequence"/>
</dbReference>
<reference evidence="1" key="1">
    <citation type="submission" date="2023-01" db="EMBL/GenBank/DDBJ databases">
        <authorList>
            <person name="Piombo E."/>
        </authorList>
    </citation>
    <scope>NUCLEOTIDE SEQUENCE</scope>
</reference>
<keyword evidence="2" id="KW-1185">Reference proteome</keyword>
<evidence type="ECO:0000313" key="1">
    <source>
        <dbReference type="EMBL" id="CAI6097542.1"/>
    </source>
</evidence>
<sequence length="64" mass="7068">MSMYRGGCANYAIVDVLDFVDSVGPKLINENAGCDSLTESLMPTNVLSLTAPNLAYWRLARHYE</sequence>